<sequence>MRRTAILLIACGALAGCAASGTPTGIRQVGGTTLVEDAEGATLVIDENGCQSVVPEGSTVAEPVTDADGAPVCVPDGT</sequence>
<dbReference type="PROSITE" id="PS51257">
    <property type="entry name" value="PROKAR_LIPOPROTEIN"/>
    <property type="match status" value="1"/>
</dbReference>
<name>X7FBP6_9RHOB</name>
<keyword evidence="3" id="KW-1185">Reference proteome</keyword>
<feature type="signal peptide" evidence="1">
    <location>
        <begin position="1"/>
        <end position="18"/>
    </location>
</feature>
<dbReference type="EMBL" id="JAME01000005">
    <property type="protein sequence ID" value="ETX30225.1"/>
    <property type="molecule type" value="Genomic_DNA"/>
</dbReference>
<reference evidence="2 3" key="1">
    <citation type="submission" date="2014-01" db="EMBL/GenBank/DDBJ databases">
        <title>Roseivivax isoporae LMG 25204 Genome Sequencing.</title>
        <authorList>
            <person name="Lai Q."/>
            <person name="Li G."/>
            <person name="Shao Z."/>
        </authorList>
    </citation>
    <scope>NUCLEOTIDE SEQUENCE [LARGE SCALE GENOMIC DNA]</scope>
    <source>
        <strain evidence="2 3">LMG 25204</strain>
    </source>
</reference>
<evidence type="ECO:0000313" key="3">
    <source>
        <dbReference type="Proteomes" id="UP000023430"/>
    </source>
</evidence>
<keyword evidence="1" id="KW-0732">Signal</keyword>
<comment type="caution">
    <text evidence="2">The sequence shown here is derived from an EMBL/GenBank/DDBJ whole genome shotgun (WGS) entry which is preliminary data.</text>
</comment>
<protein>
    <recommendedName>
        <fullName evidence="4">Secreted protein</fullName>
    </recommendedName>
</protein>
<organism evidence="2 3">
    <name type="scientific">Roseivivax isoporae LMG 25204</name>
    <dbReference type="NCBI Taxonomy" id="1449351"/>
    <lineage>
        <taxon>Bacteria</taxon>
        <taxon>Pseudomonadati</taxon>
        <taxon>Pseudomonadota</taxon>
        <taxon>Alphaproteobacteria</taxon>
        <taxon>Rhodobacterales</taxon>
        <taxon>Roseobacteraceae</taxon>
        <taxon>Roseivivax</taxon>
    </lineage>
</organism>
<dbReference type="PATRIC" id="fig|1449351.3.peg.954"/>
<proteinExistence type="predicted"/>
<dbReference type="OrthoDB" id="7875679at2"/>
<evidence type="ECO:0008006" key="4">
    <source>
        <dbReference type="Google" id="ProtNLM"/>
    </source>
</evidence>
<evidence type="ECO:0000256" key="1">
    <source>
        <dbReference type="SAM" id="SignalP"/>
    </source>
</evidence>
<dbReference type="STRING" id="1449351.RISW2_18345"/>
<accession>X7FBP6</accession>
<evidence type="ECO:0000313" key="2">
    <source>
        <dbReference type="EMBL" id="ETX30225.1"/>
    </source>
</evidence>
<dbReference type="Proteomes" id="UP000023430">
    <property type="component" value="Unassembled WGS sequence"/>
</dbReference>
<dbReference type="AlphaFoldDB" id="X7FBP6"/>
<dbReference type="RefSeq" id="WP_043767258.1">
    <property type="nucleotide sequence ID" value="NZ_JAME01000005.1"/>
</dbReference>
<dbReference type="eggNOG" id="ENOG502ZR4J">
    <property type="taxonomic scope" value="Bacteria"/>
</dbReference>
<feature type="chain" id="PRO_5004978331" description="Secreted protein" evidence="1">
    <location>
        <begin position="19"/>
        <end position="78"/>
    </location>
</feature>
<gene>
    <name evidence="2" type="ORF">RISW2_18345</name>
</gene>